<dbReference type="EMBL" id="CP118157">
    <property type="protein sequence ID" value="WOF21758.1"/>
    <property type="molecule type" value="Genomic_DNA"/>
</dbReference>
<dbReference type="Gene3D" id="2.40.100.10">
    <property type="entry name" value="Cyclophilin-like"/>
    <property type="match status" value="2"/>
</dbReference>
<evidence type="ECO:0000259" key="5">
    <source>
        <dbReference type="SMART" id="SM00796"/>
    </source>
</evidence>
<sequence>MRRVLTASDRALLVEEKDLDATMRLHAALAAAGLAGVTELVPAARTVLVRFDPLRTTASALRRALEAIPLAERDPAAASDVVIGVRYGGEDLADVAADLGVTAEELVARHAAATWRVAFTGFAPGFGYLVGDDPLFDVPRRASPRTSVPPGSVALAGPYSGVYPRASPGGWRLIGRTDAVLWDLERDPPALLVPGAVVRFADVARPAGSQGDRLRRGAGLPATPSRASQSVRPPAAREPLDMPGDRGTRYAVEVVSPGLRLLVQDLGRPGAAHLGVSASGAADRAALRAANRAVGNGPGAPAFELLGGGAVLRFRGGGVAAIRGAAADATVRHRDGAETPVANGGPIAVDDGDELTIGYASRGVRAVVAIRGGLALTPALGSLATDTLGDIGSREIGGRALRPGDVVPLHGPSSVSGAVVPFEPPALPLPAPGGLVTLRITLGPRDDWFADEAVRLLLVQEWEVTPRSDRVGIRLRGAAPLERAVGGELPSEGTVTGSLQVPPRGQPVLFLPDRPVTGGYPVIGAVVDADLDLAGQLAPGMRVRFRTDGDAGPDVGAPS</sequence>
<keyword evidence="2" id="KW-0378">Hydrolase</keyword>
<feature type="compositionally biased region" description="Basic and acidic residues" evidence="4">
    <location>
        <begin position="238"/>
        <end position="247"/>
    </location>
</feature>
<dbReference type="KEGG" id="mbet:N8K70_10200"/>
<dbReference type="SUPFAM" id="SSF50891">
    <property type="entry name" value="Cyclophilin-like"/>
    <property type="match status" value="2"/>
</dbReference>
<keyword evidence="3" id="KW-0067">ATP-binding</keyword>
<keyword evidence="1" id="KW-0547">Nucleotide-binding</keyword>
<dbReference type="SMART" id="SM00797">
    <property type="entry name" value="AHS2"/>
    <property type="match status" value="1"/>
</dbReference>
<evidence type="ECO:0000313" key="7">
    <source>
        <dbReference type="EMBL" id="WOF21758.1"/>
    </source>
</evidence>
<proteinExistence type="predicted"/>
<dbReference type="SUPFAM" id="SSF160467">
    <property type="entry name" value="PH0987 N-terminal domain-like"/>
    <property type="match status" value="1"/>
</dbReference>
<name>A0AA97FEP2_9MICO</name>
<dbReference type="Pfam" id="PF02682">
    <property type="entry name" value="CT_C_D"/>
    <property type="match status" value="1"/>
</dbReference>
<evidence type="ECO:0000256" key="4">
    <source>
        <dbReference type="SAM" id="MobiDB-lite"/>
    </source>
</evidence>
<dbReference type="PANTHER" id="PTHR43309">
    <property type="entry name" value="5-OXOPROLINASE SUBUNIT C"/>
    <property type="match status" value="1"/>
</dbReference>
<dbReference type="InterPro" id="IPR029000">
    <property type="entry name" value="Cyclophilin-like_dom_sf"/>
</dbReference>
<dbReference type="Pfam" id="PF02626">
    <property type="entry name" value="CT_A_B"/>
    <property type="match status" value="1"/>
</dbReference>
<feature type="region of interest" description="Disordered" evidence="4">
    <location>
        <begin position="208"/>
        <end position="247"/>
    </location>
</feature>
<reference evidence="7 8" key="1">
    <citation type="submission" date="2023-02" db="EMBL/GenBank/DDBJ databases">
        <title>Microbacterium betulae sp. nov., isolated from birch wood.</title>
        <authorList>
            <person name="Pasciak M."/>
            <person name="Pawlik K.J."/>
            <person name="Martynowski D."/>
            <person name="Laczmanski L."/>
            <person name="Ciekot J."/>
            <person name="Szponar B."/>
            <person name="Wojcik-Fatla A."/>
            <person name="Mackiewicz B."/>
            <person name="Farian E."/>
            <person name="Cholewa G."/>
            <person name="Cholewa A."/>
            <person name="Dutkiewicz J."/>
        </authorList>
    </citation>
    <scope>NUCLEOTIDE SEQUENCE [LARGE SCALE GENOMIC DNA]</scope>
    <source>
        <strain evidence="7 8">AB</strain>
    </source>
</reference>
<dbReference type="GO" id="GO:0005524">
    <property type="term" value="F:ATP binding"/>
    <property type="evidence" value="ECO:0007669"/>
    <property type="project" value="UniProtKB-KW"/>
</dbReference>
<dbReference type="Proteomes" id="UP001305498">
    <property type="component" value="Chromosome"/>
</dbReference>
<dbReference type="InterPro" id="IPR003833">
    <property type="entry name" value="CT_C_D"/>
</dbReference>
<evidence type="ECO:0000256" key="2">
    <source>
        <dbReference type="ARBA" id="ARBA00022801"/>
    </source>
</evidence>
<dbReference type="Gene3D" id="3.30.1360.40">
    <property type="match status" value="1"/>
</dbReference>
<feature type="domain" description="Carboxyltransferase" evidence="5">
    <location>
        <begin position="2"/>
        <end position="192"/>
    </location>
</feature>
<evidence type="ECO:0000256" key="1">
    <source>
        <dbReference type="ARBA" id="ARBA00022741"/>
    </source>
</evidence>
<organism evidence="7 8">
    <name type="scientific">Microbacterium betulae</name>
    <dbReference type="NCBI Taxonomy" id="2981139"/>
    <lineage>
        <taxon>Bacteria</taxon>
        <taxon>Bacillati</taxon>
        <taxon>Actinomycetota</taxon>
        <taxon>Actinomycetes</taxon>
        <taxon>Micrococcales</taxon>
        <taxon>Microbacteriaceae</taxon>
        <taxon>Microbacterium</taxon>
    </lineage>
</organism>
<protein>
    <submittedName>
        <fullName evidence="7">Urea amidolyase family protein</fullName>
    </submittedName>
</protein>
<accession>A0AA97FEP2</accession>
<evidence type="ECO:0000256" key="3">
    <source>
        <dbReference type="ARBA" id="ARBA00022840"/>
    </source>
</evidence>
<dbReference type="GO" id="GO:0016787">
    <property type="term" value="F:hydrolase activity"/>
    <property type="evidence" value="ECO:0007669"/>
    <property type="project" value="UniProtKB-KW"/>
</dbReference>
<evidence type="ECO:0000313" key="8">
    <source>
        <dbReference type="Proteomes" id="UP001305498"/>
    </source>
</evidence>
<dbReference type="PANTHER" id="PTHR43309:SF3">
    <property type="entry name" value="5-OXOPROLINASE SUBUNIT C"/>
    <property type="match status" value="1"/>
</dbReference>
<dbReference type="InterPro" id="IPR052708">
    <property type="entry name" value="PxpC"/>
</dbReference>
<dbReference type="RefSeq" id="WP_317138236.1">
    <property type="nucleotide sequence ID" value="NZ_CP118157.1"/>
</dbReference>
<feature type="domain" description="Carboxyltransferase" evidence="6">
    <location>
        <begin position="273"/>
        <end position="559"/>
    </location>
</feature>
<keyword evidence="8" id="KW-1185">Reference proteome</keyword>
<dbReference type="SMART" id="SM00796">
    <property type="entry name" value="AHS1"/>
    <property type="match status" value="1"/>
</dbReference>
<dbReference type="AlphaFoldDB" id="A0AA97FEP2"/>
<dbReference type="InterPro" id="IPR003778">
    <property type="entry name" value="CT_A_B"/>
</dbReference>
<evidence type="ECO:0000259" key="6">
    <source>
        <dbReference type="SMART" id="SM00797"/>
    </source>
</evidence>
<gene>
    <name evidence="7" type="ORF">N8K70_10200</name>
</gene>